<keyword evidence="2" id="KW-1185">Reference proteome</keyword>
<dbReference type="EMBL" id="CM055094">
    <property type="protein sequence ID" value="KAJ7561873.1"/>
    <property type="molecule type" value="Genomic_DNA"/>
</dbReference>
<evidence type="ECO:0000313" key="1">
    <source>
        <dbReference type="EMBL" id="KAJ7561873.1"/>
    </source>
</evidence>
<reference evidence="2" key="1">
    <citation type="journal article" date="2024" name="Proc. Natl. Acad. Sci. U.S.A.">
        <title>Extraordinary preservation of gene collinearity over three hundred million years revealed in homosporous lycophytes.</title>
        <authorList>
            <person name="Li C."/>
            <person name="Wickell D."/>
            <person name="Kuo L.Y."/>
            <person name="Chen X."/>
            <person name="Nie B."/>
            <person name="Liao X."/>
            <person name="Peng D."/>
            <person name="Ji J."/>
            <person name="Jenkins J."/>
            <person name="Williams M."/>
            <person name="Shu S."/>
            <person name="Plott C."/>
            <person name="Barry K."/>
            <person name="Rajasekar S."/>
            <person name="Grimwood J."/>
            <person name="Han X."/>
            <person name="Sun S."/>
            <person name="Hou Z."/>
            <person name="He W."/>
            <person name="Dai G."/>
            <person name="Sun C."/>
            <person name="Schmutz J."/>
            <person name="Leebens-Mack J.H."/>
            <person name="Li F.W."/>
            <person name="Wang L."/>
        </authorList>
    </citation>
    <scope>NUCLEOTIDE SEQUENCE [LARGE SCALE GENOMIC DNA]</scope>
    <source>
        <strain evidence="2">cv. PW_Plant_1</strain>
    </source>
</reference>
<proteinExistence type="predicted"/>
<organism evidence="1 2">
    <name type="scientific">Diphasiastrum complanatum</name>
    <name type="common">Issler's clubmoss</name>
    <name type="synonym">Lycopodium complanatum</name>
    <dbReference type="NCBI Taxonomy" id="34168"/>
    <lineage>
        <taxon>Eukaryota</taxon>
        <taxon>Viridiplantae</taxon>
        <taxon>Streptophyta</taxon>
        <taxon>Embryophyta</taxon>
        <taxon>Tracheophyta</taxon>
        <taxon>Lycopodiopsida</taxon>
        <taxon>Lycopodiales</taxon>
        <taxon>Lycopodiaceae</taxon>
        <taxon>Lycopodioideae</taxon>
        <taxon>Diphasiastrum</taxon>
    </lineage>
</organism>
<sequence length="619" mass="68886">MAIIATVISLCLSFIVTIHAQPTIPSRPEPPAIAHTVCNENGSYQSNSSFGRNLEILLQALLKDIPSPAQLLKEHVEGANPYKVYGFTWCGFSSLSQDDCSRCTQRAVYESSSLCPKAIGGMTLYDECAAGYGAQNITTDLLGLYLRPSTYPAFSPFQQNLNEVRSTLTQKVPLSHDPVALACGDNPDRAFGFAECHNLSKSDCIRRIDSAISQVGLAKGAEVAYRDAFFRYENYSFFTGGVSFQLLPSMQSPPMVVPSPSNQQLHENSPGHVSNLIILISIIGGATFLAIFIILVICIRKKNLRLFGCSTVFSKHPPIDIKRFKGCRLFSYEALKDATRNFHEENKLGKGGFGVVYKGILSDGSEVAIKHLSQSSAQGNKEFLTEVSIITNIRHKNLVKLKGCCIQGEERLLVYEYLEHKSLDHFLFGQYLLNWKTRCNIAIGIARGLDYLHEESEPSILHRDIKVGNVLLDINFQPKISDFGLSRIFSDDQSFIRTMKYAGTRGYLAPEATTGYLTIKSDVYSFGVLLLEIVSGRMNQDVFDKCIVDWAFQLCEEGRPIELVDPRLDGDYLENQAINLINIAMLCVQRDAVHRPKMSKVVAMLLNYAKVGPWMSKHN</sequence>
<protein>
    <submittedName>
        <fullName evidence="1">Uncharacterized protein</fullName>
    </submittedName>
</protein>
<accession>A0ACC2E5U0</accession>
<dbReference type="Proteomes" id="UP001162992">
    <property type="component" value="Chromosome 3"/>
</dbReference>
<comment type="caution">
    <text evidence="1">The sequence shown here is derived from an EMBL/GenBank/DDBJ whole genome shotgun (WGS) entry which is preliminary data.</text>
</comment>
<evidence type="ECO:0000313" key="2">
    <source>
        <dbReference type="Proteomes" id="UP001162992"/>
    </source>
</evidence>
<name>A0ACC2E5U0_DIPCM</name>
<gene>
    <name evidence="1" type="ORF">O6H91_03G045100</name>
</gene>